<comment type="caution">
    <text evidence="2">The sequence shown here is derived from an EMBL/GenBank/DDBJ whole genome shotgun (WGS) entry which is preliminary data.</text>
</comment>
<sequence>MNPALALVPILAGLIVLFVGATLFAQRPTPAPLVIGACLLLDVALIGTGLALLPLALPLTGF</sequence>
<accession>A0ABW4YSC4</accession>
<evidence type="ECO:0000256" key="1">
    <source>
        <dbReference type="SAM" id="Phobius"/>
    </source>
</evidence>
<evidence type="ECO:0000313" key="3">
    <source>
        <dbReference type="Proteomes" id="UP001597299"/>
    </source>
</evidence>
<keyword evidence="1" id="KW-1133">Transmembrane helix</keyword>
<organism evidence="2 3">
    <name type="scientific">Ancylobacter oerskovii</name>
    <dbReference type="NCBI Taxonomy" id="459519"/>
    <lineage>
        <taxon>Bacteria</taxon>
        <taxon>Pseudomonadati</taxon>
        <taxon>Pseudomonadota</taxon>
        <taxon>Alphaproteobacteria</taxon>
        <taxon>Hyphomicrobiales</taxon>
        <taxon>Xanthobacteraceae</taxon>
        <taxon>Ancylobacter</taxon>
    </lineage>
</organism>
<dbReference type="RefSeq" id="WP_213354630.1">
    <property type="nucleotide sequence ID" value="NZ_JAHBGB010000041.1"/>
</dbReference>
<reference evidence="3" key="1">
    <citation type="journal article" date="2019" name="Int. J. Syst. Evol. Microbiol.">
        <title>The Global Catalogue of Microorganisms (GCM) 10K type strain sequencing project: providing services to taxonomists for standard genome sequencing and annotation.</title>
        <authorList>
            <consortium name="The Broad Institute Genomics Platform"/>
            <consortium name="The Broad Institute Genome Sequencing Center for Infectious Disease"/>
            <person name="Wu L."/>
            <person name="Ma J."/>
        </authorList>
    </citation>
    <scope>NUCLEOTIDE SEQUENCE [LARGE SCALE GENOMIC DNA]</scope>
    <source>
        <strain evidence="3">CCM 7435</strain>
    </source>
</reference>
<keyword evidence="3" id="KW-1185">Reference proteome</keyword>
<gene>
    <name evidence="2" type="ORF">ACFSNC_01660</name>
</gene>
<keyword evidence="1" id="KW-0812">Transmembrane</keyword>
<evidence type="ECO:0000313" key="2">
    <source>
        <dbReference type="EMBL" id="MFD2139098.1"/>
    </source>
</evidence>
<feature type="transmembrane region" description="Helical" evidence="1">
    <location>
        <begin position="6"/>
        <end position="25"/>
    </location>
</feature>
<protein>
    <submittedName>
        <fullName evidence="2">Uncharacterized protein</fullName>
    </submittedName>
</protein>
<dbReference type="EMBL" id="JBHUHD010000001">
    <property type="protein sequence ID" value="MFD2139098.1"/>
    <property type="molecule type" value="Genomic_DNA"/>
</dbReference>
<name>A0ABW4YSC4_9HYPH</name>
<keyword evidence="1" id="KW-0472">Membrane</keyword>
<proteinExistence type="predicted"/>
<feature type="transmembrane region" description="Helical" evidence="1">
    <location>
        <begin position="32"/>
        <end position="57"/>
    </location>
</feature>
<dbReference type="Proteomes" id="UP001597299">
    <property type="component" value="Unassembled WGS sequence"/>
</dbReference>